<comment type="similarity">
    <text evidence="2 8">Belongs to the PGAP3 family.</text>
</comment>
<proteinExistence type="inferred from homology"/>
<dbReference type="GO" id="GO:0005789">
    <property type="term" value="C:endoplasmic reticulum membrane"/>
    <property type="evidence" value="ECO:0007669"/>
    <property type="project" value="TreeGrafter"/>
</dbReference>
<feature type="signal peptide" evidence="8">
    <location>
        <begin position="1"/>
        <end position="22"/>
    </location>
</feature>
<keyword evidence="8" id="KW-0333">Golgi apparatus</keyword>
<keyword evidence="3 8" id="KW-0337">GPI-anchor biosynthesis</keyword>
<comment type="subcellular location">
    <subcellularLocation>
        <location evidence="1">Endomembrane system</location>
        <topology evidence="1">Multi-pass membrane protein</topology>
    </subcellularLocation>
    <subcellularLocation>
        <location evidence="8">Golgi apparatus membrane</location>
        <topology evidence="8">Multi-pass membrane protein</topology>
    </subcellularLocation>
</comment>
<name>A0A0J9TUD3_DROSI</name>
<evidence type="ECO:0000256" key="4">
    <source>
        <dbReference type="ARBA" id="ARBA00022692"/>
    </source>
</evidence>
<dbReference type="PANTHER" id="PTHR13148">
    <property type="entry name" value="PER1-RELATED"/>
    <property type="match status" value="1"/>
</dbReference>
<dbReference type="Bgee" id="FBgn0182189">
    <property type="expression patterns" value="Expressed in embryo and 3 other cell types or tissues"/>
</dbReference>
<dbReference type="EMBL" id="CM002911">
    <property type="protein sequence ID" value="KMY91765.1"/>
    <property type="molecule type" value="Genomic_DNA"/>
</dbReference>
<evidence type="ECO:0000256" key="6">
    <source>
        <dbReference type="ARBA" id="ARBA00022989"/>
    </source>
</evidence>
<evidence type="ECO:0000256" key="1">
    <source>
        <dbReference type="ARBA" id="ARBA00004127"/>
    </source>
</evidence>
<comment type="caution">
    <text evidence="8">Lacks conserved residue(s) required for the propagation of feature annotation.</text>
</comment>
<feature type="transmembrane region" description="Helical" evidence="8">
    <location>
        <begin position="112"/>
        <end position="129"/>
    </location>
</feature>
<reference evidence="9 10" key="1">
    <citation type="journal article" date="2013" name="Genome Res.">
        <title>A second-generation assembly of the Drosophila simulans genome provides new insights into patterns of lineage-specific divergence.</title>
        <authorList>
            <person name="Hu T.T."/>
            <person name="Eisen M.B."/>
            <person name="Thornton K.R."/>
            <person name="Andolfatto P."/>
        </authorList>
    </citation>
    <scope>NUCLEOTIDE SEQUENCE [LARGE SCALE GENOMIC DNA]</scope>
    <source>
        <strain evidence="10">w501</strain>
    </source>
</reference>
<evidence type="ECO:0000313" key="9">
    <source>
        <dbReference type="EMBL" id="KMY91765.1"/>
    </source>
</evidence>
<evidence type="ECO:0000256" key="8">
    <source>
        <dbReference type="RuleBase" id="RU365066"/>
    </source>
</evidence>
<feature type="transmembrane region" description="Helical" evidence="8">
    <location>
        <begin position="174"/>
        <end position="191"/>
    </location>
</feature>
<gene>
    <name evidence="9" type="primary">Dsim\GD10418</name>
    <name evidence="9" type="ORF">Dsimw501_GD10418</name>
</gene>
<keyword evidence="5 8" id="KW-0732">Signal</keyword>
<comment type="function">
    <text evidence="8">Involved in the lipid remodeling steps of GPI-anchor maturation.</text>
</comment>
<dbReference type="PROSITE" id="PS51257">
    <property type="entry name" value="PROKAR_LIPOPROTEIN"/>
    <property type="match status" value="1"/>
</dbReference>
<keyword evidence="6 8" id="KW-1133">Transmembrane helix</keyword>
<dbReference type="InterPro" id="IPR007217">
    <property type="entry name" value="Per1-like"/>
</dbReference>
<feature type="transmembrane region" description="Helical" evidence="8">
    <location>
        <begin position="264"/>
        <end position="286"/>
    </location>
</feature>
<keyword evidence="4 8" id="KW-0812">Transmembrane</keyword>
<accession>A0A0J9TUD3</accession>
<dbReference type="KEGG" id="dsi:Dsimw501_GD10418"/>
<organism evidence="9 10">
    <name type="scientific">Drosophila simulans</name>
    <name type="common">Fruit fly</name>
    <dbReference type="NCBI Taxonomy" id="7240"/>
    <lineage>
        <taxon>Eukaryota</taxon>
        <taxon>Metazoa</taxon>
        <taxon>Ecdysozoa</taxon>
        <taxon>Arthropoda</taxon>
        <taxon>Hexapoda</taxon>
        <taxon>Insecta</taxon>
        <taxon>Pterygota</taxon>
        <taxon>Neoptera</taxon>
        <taxon>Endopterygota</taxon>
        <taxon>Diptera</taxon>
        <taxon>Brachycera</taxon>
        <taxon>Muscomorpha</taxon>
        <taxon>Ephydroidea</taxon>
        <taxon>Drosophilidae</taxon>
        <taxon>Drosophila</taxon>
        <taxon>Sophophora</taxon>
    </lineage>
</organism>
<evidence type="ECO:0000256" key="3">
    <source>
        <dbReference type="ARBA" id="ARBA00022502"/>
    </source>
</evidence>
<feature type="transmembrane region" description="Helical" evidence="8">
    <location>
        <begin position="141"/>
        <end position="162"/>
    </location>
</feature>
<dbReference type="OrthoDB" id="419770at2759"/>
<protein>
    <recommendedName>
        <fullName evidence="8">Post-GPI attachment to proteins factor 3</fullName>
    </recommendedName>
</protein>
<feature type="transmembrane region" description="Helical" evidence="8">
    <location>
        <begin position="232"/>
        <end position="252"/>
    </location>
</feature>
<dbReference type="GO" id="GO:0006506">
    <property type="term" value="P:GPI anchor biosynthetic process"/>
    <property type="evidence" value="ECO:0007669"/>
    <property type="project" value="UniProtKB-KW"/>
</dbReference>
<evidence type="ECO:0000256" key="7">
    <source>
        <dbReference type="ARBA" id="ARBA00023136"/>
    </source>
</evidence>
<keyword evidence="7 8" id="KW-0472">Membrane</keyword>
<evidence type="ECO:0000256" key="2">
    <source>
        <dbReference type="ARBA" id="ARBA00006387"/>
    </source>
</evidence>
<evidence type="ECO:0000256" key="5">
    <source>
        <dbReference type="ARBA" id="ARBA00022729"/>
    </source>
</evidence>
<dbReference type="GO" id="GO:0000139">
    <property type="term" value="C:Golgi membrane"/>
    <property type="evidence" value="ECO:0007669"/>
    <property type="project" value="UniProtKB-SubCell"/>
</dbReference>
<sequence length="330" mass="38753">MSSRNLSAIVLLLGALVAACQASNGDRTQFFHNCRQNCERTNCSADGLEIQEQAVKFYQQSVFDRLFQWSCADECQYGCMWRTVFAFFERGWPIPQFYGKWPFLRLLGMQEPASVIFSCLNFVVHLRLLRKFRREVRPDSPCYMLTHIFAVTSLNGWIWSAIFHTRDFPLTELLDYAFAYSIILCSLYVMVMRMLHRYSLFLRGVITLAFLSYYINYFAYLSVGRFNYAFNMMVNVATGVIAAVGWFVWCHFVRTRRPYFRRILRFYILMALAMSLELLDFPPILWILDAHALWHLATIPLASLYYDFMIEDCRTLRKEKAAAGGYSFYN</sequence>
<feature type="chain" id="PRO_5016482180" description="Post-GPI attachment to proteins factor 3" evidence="8">
    <location>
        <begin position="23"/>
        <end position="330"/>
    </location>
</feature>
<dbReference type="GO" id="GO:0016788">
    <property type="term" value="F:hydrolase activity, acting on ester bonds"/>
    <property type="evidence" value="ECO:0007669"/>
    <property type="project" value="TreeGrafter"/>
</dbReference>
<feature type="transmembrane region" description="Helical" evidence="8">
    <location>
        <begin position="200"/>
        <end position="220"/>
    </location>
</feature>
<evidence type="ECO:0000313" key="10">
    <source>
        <dbReference type="Proteomes" id="UP000035880"/>
    </source>
</evidence>
<dbReference type="PANTHER" id="PTHR13148:SF0">
    <property type="entry name" value="POST-GPI ATTACHMENT TO PROTEINS FACTOR 3"/>
    <property type="match status" value="1"/>
</dbReference>
<dbReference type="Proteomes" id="UP000035880">
    <property type="component" value="Chromosome 2R"/>
</dbReference>
<dbReference type="Pfam" id="PF04080">
    <property type="entry name" value="Per1"/>
    <property type="match status" value="1"/>
</dbReference>
<dbReference type="AlphaFoldDB" id="A0A0J9TUD3"/>